<comment type="caution">
    <text evidence="1">The sequence shown here is derived from an EMBL/GenBank/DDBJ whole genome shotgun (WGS) entry which is preliminary data.</text>
</comment>
<dbReference type="EMBL" id="JAJSOF020000019">
    <property type="protein sequence ID" value="KAJ4438036.1"/>
    <property type="molecule type" value="Genomic_DNA"/>
</dbReference>
<accession>A0ABQ8SW88</accession>
<protein>
    <submittedName>
        <fullName evidence="1">Uncharacterized protein</fullName>
    </submittedName>
</protein>
<evidence type="ECO:0000313" key="2">
    <source>
        <dbReference type="Proteomes" id="UP001148838"/>
    </source>
</evidence>
<organism evidence="1 2">
    <name type="scientific">Periplaneta americana</name>
    <name type="common">American cockroach</name>
    <name type="synonym">Blatta americana</name>
    <dbReference type="NCBI Taxonomy" id="6978"/>
    <lineage>
        <taxon>Eukaryota</taxon>
        <taxon>Metazoa</taxon>
        <taxon>Ecdysozoa</taxon>
        <taxon>Arthropoda</taxon>
        <taxon>Hexapoda</taxon>
        <taxon>Insecta</taxon>
        <taxon>Pterygota</taxon>
        <taxon>Neoptera</taxon>
        <taxon>Polyneoptera</taxon>
        <taxon>Dictyoptera</taxon>
        <taxon>Blattodea</taxon>
        <taxon>Blattoidea</taxon>
        <taxon>Blattidae</taxon>
        <taxon>Blattinae</taxon>
        <taxon>Periplaneta</taxon>
    </lineage>
</organism>
<evidence type="ECO:0000313" key="1">
    <source>
        <dbReference type="EMBL" id="KAJ4438036.1"/>
    </source>
</evidence>
<keyword evidence="2" id="KW-1185">Reference proteome</keyword>
<sequence>MAGLCEGGNEPPGSLKAISNAVEQPWRERDSRDIVARSDSCAFRLLLTSATPPPPSHALESNSHTVQLEAICSGITVTSPYRSRWAGRLGVQSILEPERGKRDASRLKGH</sequence>
<reference evidence="1 2" key="1">
    <citation type="journal article" date="2022" name="Allergy">
        <title>Genome assembly and annotation of Periplaneta americana reveal a comprehensive cockroach allergen profile.</title>
        <authorList>
            <person name="Wang L."/>
            <person name="Xiong Q."/>
            <person name="Saelim N."/>
            <person name="Wang L."/>
            <person name="Nong W."/>
            <person name="Wan A.T."/>
            <person name="Shi M."/>
            <person name="Liu X."/>
            <person name="Cao Q."/>
            <person name="Hui J.H.L."/>
            <person name="Sookrung N."/>
            <person name="Leung T.F."/>
            <person name="Tungtrongchitr A."/>
            <person name="Tsui S.K.W."/>
        </authorList>
    </citation>
    <scope>NUCLEOTIDE SEQUENCE [LARGE SCALE GENOMIC DNA]</scope>
    <source>
        <strain evidence="1">PWHHKU_190912</strain>
    </source>
</reference>
<gene>
    <name evidence="1" type="ORF">ANN_13975</name>
</gene>
<name>A0ABQ8SW88_PERAM</name>
<dbReference type="Proteomes" id="UP001148838">
    <property type="component" value="Unassembled WGS sequence"/>
</dbReference>
<proteinExistence type="predicted"/>